<gene>
    <name evidence="12" type="ORF">BOX15_Mlig013782g2</name>
</gene>
<dbReference type="Gene3D" id="1.20.58.1360">
    <property type="match status" value="1"/>
</dbReference>
<accession>A0A267F0C3</accession>
<dbReference type="SMART" id="SM00558">
    <property type="entry name" value="JmjC"/>
    <property type="match status" value="1"/>
</dbReference>
<evidence type="ECO:0000256" key="1">
    <source>
        <dbReference type="ARBA" id="ARBA00004123"/>
    </source>
</evidence>
<dbReference type="STRING" id="282301.A0A267F0C3"/>
<dbReference type="SUPFAM" id="SSF51197">
    <property type="entry name" value="Clavaminate synthase-like"/>
    <property type="match status" value="1"/>
</dbReference>
<feature type="compositionally biased region" description="Basic residues" evidence="10">
    <location>
        <begin position="457"/>
        <end position="466"/>
    </location>
</feature>
<keyword evidence="8" id="KW-0804">Transcription</keyword>
<evidence type="ECO:0000256" key="7">
    <source>
        <dbReference type="ARBA" id="ARBA00023015"/>
    </source>
</evidence>
<evidence type="ECO:0000256" key="5">
    <source>
        <dbReference type="ARBA" id="ARBA00023002"/>
    </source>
</evidence>
<dbReference type="PROSITE" id="PS51184">
    <property type="entry name" value="JMJC"/>
    <property type="match status" value="1"/>
</dbReference>
<evidence type="ECO:0000259" key="11">
    <source>
        <dbReference type="PROSITE" id="PS51184"/>
    </source>
</evidence>
<comment type="caution">
    <text evidence="12">The sequence shown here is derived from an EMBL/GenBank/DDBJ whole genome shotgun (WGS) entry which is preliminary data.</text>
</comment>
<dbReference type="GO" id="GO:0046872">
    <property type="term" value="F:metal ion binding"/>
    <property type="evidence" value="ECO:0007669"/>
    <property type="project" value="UniProtKB-KW"/>
</dbReference>
<keyword evidence="3" id="KW-0156">Chromatin regulator</keyword>
<name>A0A267F0C3_9PLAT</name>
<feature type="non-terminal residue" evidence="12">
    <location>
        <position position="1"/>
    </location>
</feature>
<feature type="domain" description="JmjC" evidence="11">
    <location>
        <begin position="134"/>
        <end position="290"/>
    </location>
</feature>
<dbReference type="GO" id="GO:0051213">
    <property type="term" value="F:dioxygenase activity"/>
    <property type="evidence" value="ECO:0007669"/>
    <property type="project" value="UniProtKB-KW"/>
</dbReference>
<sequence length="596" mass="67745">ANVMGPRAGTKEFIEGLKKRKFAKCQDVVVTAKGHELADLIDKTSFRQPFLVPSPEGLDLVVPPGSFTIRDVVDSVGKDRLVDVIDVQEQHDFKMSMADFFNWFYQEDRGNKIYNVLSLEISETRLSSTVVPPKPVRDLSLVNRCWPDESGHLSGEDCPEDDTRNKPEVLKFCLMSAGHSYTDFHIDFGGSSVWYHILWGEKIFYLIPPSDVNLDRYESWMESPDNLTEFLGDRCPGQVYQLRVTTGNTIVLPSGWIHAVYTPMDSLVFGGNFLHLHSVEMQIRIHEMEQRLATERRFQFPMFEKLHWYAAQLFLEQYQGDLDDQALPEFSHVESMRYLVQALARWYDKRRGSPYQAEYVPDNLTLPPRVLLRDFDRLIGQFYRVHCRRRGDSAGGKGAGNGGPKGGGIKLKIKRQPESKGSRKIVKHVIEQVDSITASSPKRNFDQRDSSATSSKQLHKYKKKPGKGLTAKKPNESSTTGKRRKTLSSSDDPVVINEGDSSASDEGIDVAKCTEDEQFYYPTVEDSDEARGSDKNWKPKSHSDKAKLREMRHPEQQQKQYATTKPKSVASSHHNHQPSTAKQRLGKKLGLFKSSR</sequence>
<feature type="region of interest" description="Disordered" evidence="10">
    <location>
        <begin position="437"/>
        <end position="596"/>
    </location>
</feature>
<evidence type="ECO:0000256" key="8">
    <source>
        <dbReference type="ARBA" id="ARBA00023163"/>
    </source>
</evidence>
<dbReference type="InterPro" id="IPR041070">
    <property type="entry name" value="JHD"/>
</dbReference>
<keyword evidence="4" id="KW-0223">Dioxygenase</keyword>
<proteinExistence type="predicted"/>
<evidence type="ECO:0000256" key="2">
    <source>
        <dbReference type="ARBA" id="ARBA00022723"/>
    </source>
</evidence>
<evidence type="ECO:0000256" key="6">
    <source>
        <dbReference type="ARBA" id="ARBA00023004"/>
    </source>
</evidence>
<dbReference type="GO" id="GO:0006325">
    <property type="term" value="P:chromatin organization"/>
    <property type="evidence" value="ECO:0007669"/>
    <property type="project" value="UniProtKB-KW"/>
</dbReference>
<keyword evidence="9" id="KW-0539">Nucleus</keyword>
<dbReference type="AlphaFoldDB" id="A0A267F0C3"/>
<dbReference type="PANTHER" id="PTHR23123">
    <property type="entry name" value="PHD/F-BOX CONTAINING PROTEIN"/>
    <property type="match status" value="1"/>
</dbReference>
<reference evidence="12 13" key="1">
    <citation type="submission" date="2017-06" db="EMBL/GenBank/DDBJ databases">
        <title>A platform for efficient transgenesis in Macrostomum lignano, a flatworm model organism for stem cell research.</title>
        <authorList>
            <person name="Berezikov E."/>
        </authorList>
    </citation>
    <scope>NUCLEOTIDE SEQUENCE [LARGE SCALE GENOMIC DNA]</scope>
    <source>
        <strain evidence="12">DV1</strain>
        <tissue evidence="12">Whole organism</tissue>
    </source>
</reference>
<dbReference type="Gene3D" id="2.60.120.650">
    <property type="entry name" value="Cupin"/>
    <property type="match status" value="1"/>
</dbReference>
<feature type="compositionally biased region" description="Gly residues" evidence="10">
    <location>
        <begin position="393"/>
        <end position="409"/>
    </location>
</feature>
<evidence type="ECO:0000256" key="10">
    <source>
        <dbReference type="SAM" id="MobiDB-lite"/>
    </source>
</evidence>
<protein>
    <recommendedName>
        <fullName evidence="11">JmjC domain-containing protein</fullName>
    </recommendedName>
</protein>
<evidence type="ECO:0000313" key="13">
    <source>
        <dbReference type="Proteomes" id="UP000215902"/>
    </source>
</evidence>
<keyword evidence="6" id="KW-0408">Iron</keyword>
<keyword evidence="13" id="KW-1185">Reference proteome</keyword>
<keyword evidence="5" id="KW-0560">Oxidoreductase</keyword>
<evidence type="ECO:0000313" key="12">
    <source>
        <dbReference type="EMBL" id="PAA67225.1"/>
    </source>
</evidence>
<dbReference type="EMBL" id="NIVC01001499">
    <property type="protein sequence ID" value="PAA67225.1"/>
    <property type="molecule type" value="Genomic_DNA"/>
</dbReference>
<dbReference type="OrthoDB" id="5876800at2759"/>
<dbReference type="GO" id="GO:0005634">
    <property type="term" value="C:nucleus"/>
    <property type="evidence" value="ECO:0007669"/>
    <property type="project" value="UniProtKB-SubCell"/>
</dbReference>
<comment type="subcellular location">
    <subcellularLocation>
        <location evidence="1">Nucleus</location>
    </subcellularLocation>
</comment>
<feature type="compositionally biased region" description="Basic and acidic residues" evidence="10">
    <location>
        <begin position="529"/>
        <end position="556"/>
    </location>
</feature>
<dbReference type="Pfam" id="PF17811">
    <property type="entry name" value="JHD"/>
    <property type="match status" value="1"/>
</dbReference>
<keyword evidence="2" id="KW-0479">Metal-binding</keyword>
<dbReference type="InterPro" id="IPR050690">
    <property type="entry name" value="JHDM1_Histone_Demethylase"/>
</dbReference>
<evidence type="ECO:0000256" key="3">
    <source>
        <dbReference type="ARBA" id="ARBA00022853"/>
    </source>
</evidence>
<evidence type="ECO:0000256" key="4">
    <source>
        <dbReference type="ARBA" id="ARBA00022964"/>
    </source>
</evidence>
<feature type="compositionally biased region" description="Polar residues" evidence="10">
    <location>
        <begin position="557"/>
        <end position="582"/>
    </location>
</feature>
<dbReference type="Proteomes" id="UP000215902">
    <property type="component" value="Unassembled WGS sequence"/>
</dbReference>
<organism evidence="12 13">
    <name type="scientific">Macrostomum lignano</name>
    <dbReference type="NCBI Taxonomy" id="282301"/>
    <lineage>
        <taxon>Eukaryota</taxon>
        <taxon>Metazoa</taxon>
        <taxon>Spiralia</taxon>
        <taxon>Lophotrochozoa</taxon>
        <taxon>Platyhelminthes</taxon>
        <taxon>Rhabditophora</taxon>
        <taxon>Macrostomorpha</taxon>
        <taxon>Macrostomida</taxon>
        <taxon>Macrostomidae</taxon>
        <taxon>Macrostomum</taxon>
    </lineage>
</organism>
<dbReference type="InterPro" id="IPR003347">
    <property type="entry name" value="JmjC_dom"/>
</dbReference>
<keyword evidence="7" id="KW-0805">Transcription regulation</keyword>
<feature type="region of interest" description="Disordered" evidence="10">
    <location>
        <begin position="390"/>
        <end position="423"/>
    </location>
</feature>
<evidence type="ECO:0000256" key="9">
    <source>
        <dbReference type="ARBA" id="ARBA00023242"/>
    </source>
</evidence>